<dbReference type="PROSITE" id="PS51318">
    <property type="entry name" value="TAT"/>
    <property type="match status" value="1"/>
</dbReference>
<organism evidence="1 2">
    <name type="scientific">Chryseosolibacter histidini</name>
    <dbReference type="NCBI Taxonomy" id="2782349"/>
    <lineage>
        <taxon>Bacteria</taxon>
        <taxon>Pseudomonadati</taxon>
        <taxon>Bacteroidota</taxon>
        <taxon>Cytophagia</taxon>
        <taxon>Cytophagales</taxon>
        <taxon>Chryseotaleaceae</taxon>
        <taxon>Chryseosolibacter</taxon>
    </lineage>
</organism>
<evidence type="ECO:0000313" key="2">
    <source>
        <dbReference type="Proteomes" id="UP001319200"/>
    </source>
</evidence>
<name>A0AAP2DFW4_9BACT</name>
<accession>A0AAP2DFW4</accession>
<keyword evidence="2" id="KW-1185">Reference proteome</keyword>
<dbReference type="EMBL" id="JAHESF010000002">
    <property type="protein sequence ID" value="MBT1695718.1"/>
    <property type="molecule type" value="Genomic_DNA"/>
</dbReference>
<dbReference type="InterPro" id="IPR006311">
    <property type="entry name" value="TAT_signal"/>
</dbReference>
<protein>
    <recommendedName>
        <fullName evidence="3">Twin-arginine translocation signal domain-containing protein</fullName>
    </recommendedName>
</protein>
<dbReference type="Proteomes" id="UP001319200">
    <property type="component" value="Unassembled WGS sequence"/>
</dbReference>
<proteinExistence type="predicted"/>
<comment type="caution">
    <text evidence="1">The sequence shown here is derived from an EMBL/GenBank/DDBJ whole genome shotgun (WGS) entry which is preliminary data.</text>
</comment>
<dbReference type="RefSeq" id="WP_254160345.1">
    <property type="nucleotide sequence ID" value="NZ_JAHESF010000002.1"/>
</dbReference>
<sequence>MKRRTFLTIAGAGGAAAILSFGFVRSSFEEAAAGVIYKELSFLKLDPEGVTKFVSDFSKNKEISYRLTVKGYALLGISSSRSGKVNQLVSSYLLSTDFFANGMDERNTVRYVGLYNPYTRPCTHPFSHVHYPA</sequence>
<evidence type="ECO:0000313" key="1">
    <source>
        <dbReference type="EMBL" id="MBT1695718.1"/>
    </source>
</evidence>
<dbReference type="AlphaFoldDB" id="A0AAP2DFW4"/>
<evidence type="ECO:0008006" key="3">
    <source>
        <dbReference type="Google" id="ProtNLM"/>
    </source>
</evidence>
<reference evidence="1 2" key="1">
    <citation type="submission" date="2021-05" db="EMBL/GenBank/DDBJ databases">
        <title>A Polyphasic approach of four new species of the genus Ohtaekwangia: Ohtaekwangia histidinii sp. nov., Ohtaekwangia cretensis sp. nov., Ohtaekwangia indiensis sp. nov., Ohtaekwangia reichenbachii sp. nov. from diverse environment.</title>
        <authorList>
            <person name="Octaviana S."/>
        </authorList>
    </citation>
    <scope>NUCLEOTIDE SEQUENCE [LARGE SCALE GENOMIC DNA]</scope>
    <source>
        <strain evidence="1 2">PWU4</strain>
    </source>
</reference>
<gene>
    <name evidence="1" type="ORF">KK083_02440</name>
</gene>